<reference evidence="3" key="4">
    <citation type="submission" date="2025-08" db="UniProtKB">
        <authorList>
            <consortium name="Ensembl"/>
        </authorList>
    </citation>
    <scope>IDENTIFICATION</scope>
</reference>
<dbReference type="SUPFAM" id="SSF53448">
    <property type="entry name" value="Nucleotide-diphospho-sugar transferases"/>
    <property type="match status" value="1"/>
</dbReference>
<organism evidence="3 4">
    <name type="scientific">Callorhinchus milii</name>
    <name type="common">Ghost shark</name>
    <dbReference type="NCBI Taxonomy" id="7868"/>
    <lineage>
        <taxon>Eukaryota</taxon>
        <taxon>Metazoa</taxon>
        <taxon>Chordata</taxon>
        <taxon>Craniata</taxon>
        <taxon>Vertebrata</taxon>
        <taxon>Chondrichthyes</taxon>
        <taxon>Holocephali</taxon>
        <taxon>Chimaeriformes</taxon>
        <taxon>Callorhinchidae</taxon>
        <taxon>Callorhinchus</taxon>
    </lineage>
</organism>
<dbReference type="Proteomes" id="UP000314986">
    <property type="component" value="Unassembled WGS sequence"/>
</dbReference>
<reference evidence="4" key="2">
    <citation type="journal article" date="2007" name="PLoS Biol.">
        <title>Survey sequencing and comparative analysis of the elephant shark (Callorhinchus milii) genome.</title>
        <authorList>
            <person name="Venkatesh B."/>
            <person name="Kirkness E.F."/>
            <person name="Loh Y.H."/>
            <person name="Halpern A.L."/>
            <person name="Lee A.P."/>
            <person name="Johnson J."/>
            <person name="Dandona N."/>
            <person name="Viswanathan L.D."/>
            <person name="Tay A."/>
            <person name="Venter J.C."/>
            <person name="Strausberg R.L."/>
            <person name="Brenner S."/>
        </authorList>
    </citation>
    <scope>NUCLEOTIDE SEQUENCE [LARGE SCALE GENOMIC DNA]</scope>
</reference>
<proteinExistence type="predicted"/>
<dbReference type="GeneTree" id="ENSGT00940000160808"/>
<dbReference type="Pfam" id="PF00535">
    <property type="entry name" value="Glycos_transf_2"/>
    <property type="match status" value="1"/>
</dbReference>
<name>A0A4W3K3W1_CALMI</name>
<dbReference type="Ensembl" id="ENSCMIT00000047016.1">
    <property type="protein sequence ID" value="ENSCMIP00000046356.1"/>
    <property type="gene ID" value="ENSCMIG00000019061.1"/>
</dbReference>
<dbReference type="InterPro" id="IPR029044">
    <property type="entry name" value="Nucleotide-diphossugar_trans"/>
</dbReference>
<reference evidence="4" key="3">
    <citation type="journal article" date="2014" name="Nature">
        <title>Elephant shark genome provides unique insights into gnathostome evolution.</title>
        <authorList>
            <consortium name="International Elephant Shark Genome Sequencing Consortium"/>
            <person name="Venkatesh B."/>
            <person name="Lee A.P."/>
            <person name="Ravi V."/>
            <person name="Maurya A.K."/>
            <person name="Lian M.M."/>
            <person name="Swann J.B."/>
            <person name="Ohta Y."/>
            <person name="Flajnik M.F."/>
            <person name="Sutoh Y."/>
            <person name="Kasahara M."/>
            <person name="Hoon S."/>
            <person name="Gangu V."/>
            <person name="Roy S.W."/>
            <person name="Irimia M."/>
            <person name="Korzh V."/>
            <person name="Kondrychyn I."/>
            <person name="Lim Z.W."/>
            <person name="Tay B.H."/>
            <person name="Tohari S."/>
            <person name="Kong K.W."/>
            <person name="Ho S."/>
            <person name="Lorente-Galdos B."/>
            <person name="Quilez J."/>
            <person name="Marques-Bonet T."/>
            <person name="Raney B.J."/>
            <person name="Ingham P.W."/>
            <person name="Tay A."/>
            <person name="Hillier L.W."/>
            <person name="Minx P."/>
            <person name="Boehm T."/>
            <person name="Wilson R.K."/>
            <person name="Brenner S."/>
            <person name="Warren W.C."/>
        </authorList>
    </citation>
    <scope>NUCLEOTIDE SEQUENCE [LARGE SCALE GENOMIC DNA]</scope>
</reference>
<protein>
    <recommendedName>
        <fullName evidence="2">Glycosyltransferase 2-like domain-containing protein</fullName>
    </recommendedName>
</protein>
<dbReference type="GO" id="GO:0005794">
    <property type="term" value="C:Golgi apparatus"/>
    <property type="evidence" value="ECO:0007669"/>
    <property type="project" value="TreeGrafter"/>
</dbReference>
<accession>A0A4W3K3W1</accession>
<dbReference type="OMA" id="RINTICK"/>
<dbReference type="PANTHER" id="PTHR11675">
    <property type="entry name" value="N-ACETYLGALACTOSAMINYLTRANSFERASE"/>
    <property type="match status" value="1"/>
</dbReference>
<evidence type="ECO:0000313" key="4">
    <source>
        <dbReference type="Proteomes" id="UP000314986"/>
    </source>
</evidence>
<evidence type="ECO:0000259" key="2">
    <source>
        <dbReference type="Pfam" id="PF00535"/>
    </source>
</evidence>
<dbReference type="InterPro" id="IPR001173">
    <property type="entry name" value="Glyco_trans_2-like"/>
</dbReference>
<keyword evidence="4" id="KW-1185">Reference proteome</keyword>
<dbReference type="AlphaFoldDB" id="A0A4W3K3W1"/>
<dbReference type="STRING" id="7868.ENSCMIP00000046356"/>
<evidence type="ECO:0000313" key="3">
    <source>
        <dbReference type="Ensembl" id="ENSCMIP00000046356.1"/>
    </source>
</evidence>
<feature type="domain" description="Glycosyltransferase 2-like" evidence="2">
    <location>
        <begin position="8"/>
        <end position="49"/>
    </location>
</feature>
<reference evidence="4" key="1">
    <citation type="journal article" date="2006" name="Science">
        <title>Ancient noncoding elements conserved in the human genome.</title>
        <authorList>
            <person name="Venkatesh B."/>
            <person name="Kirkness E.F."/>
            <person name="Loh Y.H."/>
            <person name="Halpern A.L."/>
            <person name="Lee A.P."/>
            <person name="Johnson J."/>
            <person name="Dandona N."/>
            <person name="Viswanathan L.D."/>
            <person name="Tay A."/>
            <person name="Venter J.C."/>
            <person name="Strausberg R.L."/>
            <person name="Brenner S."/>
        </authorList>
    </citation>
    <scope>NUCLEOTIDE SEQUENCE [LARGE SCALE GENOMIC DNA]</scope>
</reference>
<reference evidence="3" key="5">
    <citation type="submission" date="2025-09" db="UniProtKB">
        <authorList>
            <consortium name="Ensembl"/>
        </authorList>
    </citation>
    <scope>IDENTIFICATION</scope>
</reference>
<evidence type="ECO:0000256" key="1">
    <source>
        <dbReference type="ARBA" id="ARBA00023157"/>
    </source>
</evidence>
<dbReference type="InParanoid" id="A0A4W3K3W1"/>
<keyword evidence="1" id="KW-1015">Disulfide bond</keyword>
<dbReference type="GO" id="GO:0006493">
    <property type="term" value="P:protein O-linked glycosylation"/>
    <property type="evidence" value="ECO:0007669"/>
    <property type="project" value="TreeGrafter"/>
</dbReference>
<sequence>IQDLPTASVIICFHNEAWSTLLRTVNSVMDTAPKKFLKEIILVDDLSNQGMSFGLENDK</sequence>
<dbReference type="PANTHER" id="PTHR11675:SF36">
    <property type="entry name" value="POLYPEPTIDE N-ACETYLGALACTOSAMINYLTRANSFERASE 15"/>
    <property type="match status" value="1"/>
</dbReference>
<dbReference type="GO" id="GO:0004653">
    <property type="term" value="F:polypeptide N-acetylgalactosaminyltransferase activity"/>
    <property type="evidence" value="ECO:0007669"/>
    <property type="project" value="TreeGrafter"/>
</dbReference>
<dbReference type="Gene3D" id="3.90.550.10">
    <property type="entry name" value="Spore Coat Polysaccharide Biosynthesis Protein SpsA, Chain A"/>
    <property type="match status" value="1"/>
</dbReference>